<feature type="transmembrane region" description="Helical" evidence="12">
    <location>
        <begin position="491"/>
        <end position="515"/>
    </location>
</feature>
<evidence type="ECO:0000256" key="11">
    <source>
        <dbReference type="ARBA" id="ARBA00048682"/>
    </source>
</evidence>
<feature type="transmembrane region" description="Helical" evidence="12">
    <location>
        <begin position="421"/>
        <end position="441"/>
    </location>
</feature>
<feature type="transmembrane region" description="Helical" evidence="12">
    <location>
        <begin position="9"/>
        <end position="28"/>
    </location>
</feature>
<dbReference type="Proteomes" id="UP000183918">
    <property type="component" value="Unassembled WGS sequence"/>
</dbReference>
<feature type="domain" description="Glycosyltransferase 2-like" evidence="14">
    <location>
        <begin position="208"/>
        <end position="383"/>
    </location>
</feature>
<dbReference type="STRING" id="1122142.SAMN02910414_00135"/>
<dbReference type="PANTHER" id="PTHR43867:SF2">
    <property type="entry name" value="CELLULOSE SYNTHASE CATALYTIC SUBUNIT A [UDP-FORMING]"/>
    <property type="match status" value="1"/>
</dbReference>
<dbReference type="GO" id="GO:0016760">
    <property type="term" value="F:cellulose synthase (UDP-forming) activity"/>
    <property type="evidence" value="ECO:0007669"/>
    <property type="project" value="UniProtKB-EC"/>
</dbReference>
<keyword evidence="16" id="KW-1185">Reference proteome</keyword>
<dbReference type="SUPFAM" id="SSF53448">
    <property type="entry name" value="Nucleotide-diphospho-sugar transferases"/>
    <property type="match status" value="1"/>
</dbReference>
<dbReference type="PANTHER" id="PTHR43867">
    <property type="entry name" value="CELLULOSE SYNTHASE CATALYTIC SUBUNIT A [UDP-FORMING]"/>
    <property type="match status" value="1"/>
</dbReference>
<evidence type="ECO:0000256" key="1">
    <source>
        <dbReference type="ARBA" id="ARBA00004429"/>
    </source>
</evidence>
<keyword evidence="3" id="KW-1003">Cell membrane</keyword>
<organism evidence="15 16">
    <name type="scientific">Lachnobacterium bovis DSM 14045</name>
    <dbReference type="NCBI Taxonomy" id="1122142"/>
    <lineage>
        <taxon>Bacteria</taxon>
        <taxon>Bacillati</taxon>
        <taxon>Bacillota</taxon>
        <taxon>Clostridia</taxon>
        <taxon>Lachnospirales</taxon>
        <taxon>Lachnospiraceae</taxon>
        <taxon>Lachnobacterium</taxon>
    </lineage>
</organism>
<comment type="catalytic activity">
    <reaction evidence="11">
        <text>[(1-&gt;4)-beta-D-glucosyl](n) + UDP-alpha-D-glucose = [(1-&gt;4)-beta-D-glucosyl](n+1) + UDP + H(+)</text>
        <dbReference type="Rhea" id="RHEA:19929"/>
        <dbReference type="Rhea" id="RHEA-COMP:10033"/>
        <dbReference type="Rhea" id="RHEA-COMP:10034"/>
        <dbReference type="ChEBI" id="CHEBI:15378"/>
        <dbReference type="ChEBI" id="CHEBI:18246"/>
        <dbReference type="ChEBI" id="CHEBI:58223"/>
        <dbReference type="ChEBI" id="CHEBI:58885"/>
        <dbReference type="EC" id="2.4.1.12"/>
    </reaction>
</comment>
<gene>
    <name evidence="15" type="ORF">SAMN02910414_00135</name>
</gene>
<reference evidence="15 16" key="1">
    <citation type="submission" date="2016-10" db="EMBL/GenBank/DDBJ databases">
        <authorList>
            <person name="de Groot N.N."/>
        </authorList>
    </citation>
    <scope>NUCLEOTIDE SEQUENCE [LARGE SCALE GENOMIC DNA]</scope>
    <source>
        <strain evidence="15 16">DSM 14045</strain>
    </source>
</reference>
<evidence type="ECO:0000256" key="4">
    <source>
        <dbReference type="ARBA" id="ARBA00022519"/>
    </source>
</evidence>
<keyword evidence="7 12" id="KW-0812">Transmembrane</keyword>
<evidence type="ECO:0000256" key="7">
    <source>
        <dbReference type="ARBA" id="ARBA00022692"/>
    </source>
</evidence>
<evidence type="ECO:0000256" key="6">
    <source>
        <dbReference type="ARBA" id="ARBA00022679"/>
    </source>
</evidence>
<evidence type="ECO:0000313" key="16">
    <source>
        <dbReference type="Proteomes" id="UP000183918"/>
    </source>
</evidence>
<accession>A0A1H3F628</accession>
<evidence type="ECO:0000259" key="13">
    <source>
        <dbReference type="Pfam" id="PF07238"/>
    </source>
</evidence>
<evidence type="ECO:0000256" key="8">
    <source>
        <dbReference type="ARBA" id="ARBA00022916"/>
    </source>
</evidence>
<feature type="transmembrane region" description="Helical" evidence="12">
    <location>
        <begin position="34"/>
        <end position="54"/>
    </location>
</feature>
<evidence type="ECO:0000256" key="2">
    <source>
        <dbReference type="ARBA" id="ARBA00012539"/>
    </source>
</evidence>
<name>A0A1H3F628_9FIRM</name>
<dbReference type="GO" id="GO:0005886">
    <property type="term" value="C:plasma membrane"/>
    <property type="evidence" value="ECO:0007669"/>
    <property type="project" value="UniProtKB-SubCell"/>
</dbReference>
<dbReference type="InterPro" id="IPR029044">
    <property type="entry name" value="Nucleotide-diphossugar_trans"/>
</dbReference>
<dbReference type="GO" id="GO:0035438">
    <property type="term" value="F:cyclic-di-GMP binding"/>
    <property type="evidence" value="ECO:0007669"/>
    <property type="project" value="InterPro"/>
</dbReference>
<dbReference type="EC" id="2.4.1.12" evidence="2"/>
<dbReference type="GO" id="GO:0006011">
    <property type="term" value="P:UDP-alpha-D-glucose metabolic process"/>
    <property type="evidence" value="ECO:0007669"/>
    <property type="project" value="InterPro"/>
</dbReference>
<dbReference type="Gene3D" id="2.40.10.220">
    <property type="entry name" value="predicted glycosyltransferase like domains"/>
    <property type="match status" value="1"/>
</dbReference>
<dbReference type="InterPro" id="IPR001173">
    <property type="entry name" value="Glyco_trans_2-like"/>
</dbReference>
<protein>
    <recommendedName>
        <fullName evidence="2">cellulose synthase (UDP-forming)</fullName>
        <ecNumber evidence="2">2.4.1.12</ecNumber>
    </recommendedName>
</protein>
<dbReference type="OrthoDB" id="154460at2"/>
<evidence type="ECO:0000256" key="12">
    <source>
        <dbReference type="SAM" id="Phobius"/>
    </source>
</evidence>
<keyword evidence="5" id="KW-0328">Glycosyltransferase</keyword>
<dbReference type="RefSeq" id="WP_074715057.1">
    <property type="nucleotide sequence ID" value="NZ_FNPG01000004.1"/>
</dbReference>
<feature type="transmembrane region" description="Helical" evidence="12">
    <location>
        <begin position="367"/>
        <end position="385"/>
    </location>
</feature>
<evidence type="ECO:0000256" key="9">
    <source>
        <dbReference type="ARBA" id="ARBA00022989"/>
    </source>
</evidence>
<dbReference type="CDD" id="cd06421">
    <property type="entry name" value="CESA_CelA_like"/>
    <property type="match status" value="1"/>
</dbReference>
<feature type="transmembrane region" description="Helical" evidence="12">
    <location>
        <begin position="461"/>
        <end position="479"/>
    </location>
</feature>
<evidence type="ECO:0000313" key="15">
    <source>
        <dbReference type="EMBL" id="SDX85808.1"/>
    </source>
</evidence>
<dbReference type="GO" id="GO:0030244">
    <property type="term" value="P:cellulose biosynthetic process"/>
    <property type="evidence" value="ECO:0007669"/>
    <property type="project" value="UniProtKB-KW"/>
</dbReference>
<keyword evidence="8" id="KW-0135">Cellulose biosynthesis</keyword>
<dbReference type="Gene3D" id="3.90.550.10">
    <property type="entry name" value="Spore Coat Polysaccharide Biosynthesis Protein SpsA, Chain A"/>
    <property type="match status" value="1"/>
</dbReference>
<dbReference type="InterPro" id="IPR009875">
    <property type="entry name" value="PilZ_domain"/>
</dbReference>
<dbReference type="AlphaFoldDB" id="A0A1H3F628"/>
<dbReference type="PRINTS" id="PR01439">
    <property type="entry name" value="CELLSNTHASEA"/>
</dbReference>
<dbReference type="Pfam" id="PF07238">
    <property type="entry name" value="PilZ"/>
    <property type="match status" value="1"/>
</dbReference>
<evidence type="ECO:0000256" key="5">
    <source>
        <dbReference type="ARBA" id="ARBA00022676"/>
    </source>
</evidence>
<sequence>MRSDKFKKFIVSVATISLVIYIIWRIFWTMPFKYGVIPIICGFIMLFAEISSAFETIMHYVSSLNISEPELPDIPDEWFPEVDVFIATHNEPLDVLYKTANGCRHLKYPDKNKVHVWFCDDGNRPSVAKLAEEMGVGYQGLANNKLAKAGNLNNALSKTSGKLVATFDADMIPTRDFLLKTVPYFFLPKVKKTAAGKWVERKENEIDPNYKIGFIQTPQSFYNPDLFQYNLYSENLVPNEQDYFFREINVSRNSSNSPIYAGSNTVISREALELVGGIATGTITEDFETGIHIQDEGYTCYATSKAYAHGLAPDDLESLIKQRERWGRGCVFSLKRINVWKDKRMSLAAKLSYFSCKLYWWSYLRRLIFMFIPLIFVLFNVPAIVCEPWQMFVFWVPAYVLGELATRAISSDIRNSRWSNIVDTVLCPYLIIPIFMETIGFRKRGFHVTDKTRTVNAKSDIQYAFPHMALLIMSIFAILKATWQMVAYKTAGPAIILFWLCYNLNSLIMSIFFMLGRVNKRMSERYKATIPVELKTDKNTVYEGETIDISENGFAILLKKELDQEEINESENNIFSATITTHHYEANMKAKLVYKNKLKEGYKYSFNVVELDEANKGEYYQIVYDRKISLPTIIEEEDSVFGNIKENIIRRTQIDGV</sequence>
<proteinExistence type="predicted"/>
<evidence type="ECO:0000259" key="14">
    <source>
        <dbReference type="Pfam" id="PF13632"/>
    </source>
</evidence>
<evidence type="ECO:0000256" key="10">
    <source>
        <dbReference type="ARBA" id="ARBA00023136"/>
    </source>
</evidence>
<dbReference type="EMBL" id="FNPG01000004">
    <property type="protein sequence ID" value="SDX85808.1"/>
    <property type="molecule type" value="Genomic_DNA"/>
</dbReference>
<keyword evidence="6" id="KW-0808">Transferase</keyword>
<dbReference type="InterPro" id="IPR003919">
    <property type="entry name" value="Cell_synth_A"/>
</dbReference>
<comment type="subcellular location">
    <subcellularLocation>
        <location evidence="1">Cell inner membrane</location>
        <topology evidence="1">Multi-pass membrane protein</topology>
    </subcellularLocation>
</comment>
<keyword evidence="10 12" id="KW-0472">Membrane</keyword>
<keyword evidence="9 12" id="KW-1133">Transmembrane helix</keyword>
<feature type="domain" description="PilZ" evidence="13">
    <location>
        <begin position="519"/>
        <end position="622"/>
    </location>
</feature>
<dbReference type="Pfam" id="PF13632">
    <property type="entry name" value="Glyco_trans_2_3"/>
    <property type="match status" value="1"/>
</dbReference>
<evidence type="ECO:0000256" key="3">
    <source>
        <dbReference type="ARBA" id="ARBA00022475"/>
    </source>
</evidence>
<dbReference type="InterPro" id="IPR050321">
    <property type="entry name" value="Glycosyltr_2/OpgH_subfam"/>
</dbReference>
<keyword evidence="4" id="KW-0997">Cell inner membrane</keyword>